<dbReference type="Proteomes" id="UP001295684">
    <property type="component" value="Unassembled WGS sequence"/>
</dbReference>
<feature type="binding site" evidence="10">
    <location>
        <begin position="284"/>
        <end position="289"/>
    </location>
    <ligand>
        <name>a peptide</name>
        <dbReference type="ChEBI" id="CHEBI:60466"/>
    </ligand>
</feature>
<evidence type="ECO:0000256" key="10">
    <source>
        <dbReference type="PIRSR" id="PIRSR634015-2"/>
    </source>
</evidence>
<dbReference type="SUPFAM" id="SSF48371">
    <property type="entry name" value="ARM repeat"/>
    <property type="match status" value="1"/>
</dbReference>
<dbReference type="EMBL" id="CAMPGE010002328">
    <property type="protein sequence ID" value="CAI2361127.1"/>
    <property type="molecule type" value="Genomic_DNA"/>
</dbReference>
<dbReference type="Pfam" id="PF17900">
    <property type="entry name" value="Peptidase_M1_N"/>
    <property type="match status" value="1"/>
</dbReference>
<feature type="signal peptide" evidence="12">
    <location>
        <begin position="1"/>
        <end position="23"/>
    </location>
</feature>
<dbReference type="FunFam" id="3.30.2010.30:FF:000001">
    <property type="entry name" value="Leukotriene A(4) hydrolase"/>
    <property type="match status" value="1"/>
</dbReference>
<dbReference type="InterPro" id="IPR049980">
    <property type="entry name" value="LTA4H_cat"/>
</dbReference>
<comment type="subcellular location">
    <subcellularLocation>
        <location evidence="1">Cytoplasm</location>
    </subcellularLocation>
</comment>
<evidence type="ECO:0000256" key="2">
    <source>
        <dbReference type="ARBA" id="ARBA00010136"/>
    </source>
</evidence>
<feature type="active site" description="Proton donor" evidence="9">
    <location>
        <position position="401"/>
    </location>
</feature>
<dbReference type="Gene3D" id="3.30.2010.30">
    <property type="match status" value="1"/>
</dbReference>
<feature type="binding site" evidence="11">
    <location>
        <position position="317"/>
    </location>
    <ligand>
        <name>Zn(2+)</name>
        <dbReference type="ChEBI" id="CHEBI:29105"/>
        <note>catalytic</note>
    </ligand>
</feature>
<dbReference type="GO" id="GO:0008270">
    <property type="term" value="F:zinc ion binding"/>
    <property type="evidence" value="ECO:0007669"/>
    <property type="project" value="InterPro"/>
</dbReference>
<dbReference type="GO" id="GO:0006508">
    <property type="term" value="P:proteolysis"/>
    <property type="evidence" value="ECO:0007669"/>
    <property type="project" value="UniProtKB-KW"/>
</dbReference>
<organism evidence="14 15">
    <name type="scientific">Euplotes crassus</name>
    <dbReference type="NCBI Taxonomy" id="5936"/>
    <lineage>
        <taxon>Eukaryota</taxon>
        <taxon>Sar</taxon>
        <taxon>Alveolata</taxon>
        <taxon>Ciliophora</taxon>
        <taxon>Intramacronucleata</taxon>
        <taxon>Spirotrichea</taxon>
        <taxon>Hypotrichia</taxon>
        <taxon>Euplotida</taxon>
        <taxon>Euplotidae</taxon>
        <taxon>Moneuplotes</taxon>
    </lineage>
</organism>
<keyword evidence="8" id="KW-0482">Metalloprotease</keyword>
<dbReference type="GO" id="GO:0008237">
    <property type="term" value="F:metallopeptidase activity"/>
    <property type="evidence" value="ECO:0007669"/>
    <property type="project" value="UniProtKB-KW"/>
</dbReference>
<comment type="similarity">
    <text evidence="2">Belongs to the peptidase M1 family.</text>
</comment>
<dbReference type="SUPFAM" id="SSF55486">
    <property type="entry name" value="Metalloproteases ('zincins'), catalytic domain"/>
    <property type="match status" value="1"/>
</dbReference>
<feature type="binding site" evidence="10">
    <location>
        <begin position="155"/>
        <end position="157"/>
    </location>
    <ligand>
        <name>a peptide</name>
        <dbReference type="ChEBI" id="CHEBI:60466"/>
    </ligand>
</feature>
<reference evidence="14" key="1">
    <citation type="submission" date="2023-07" db="EMBL/GenBank/DDBJ databases">
        <authorList>
            <consortium name="AG Swart"/>
            <person name="Singh M."/>
            <person name="Singh A."/>
            <person name="Seah K."/>
            <person name="Emmerich C."/>
        </authorList>
    </citation>
    <scope>NUCLEOTIDE SEQUENCE</scope>
    <source>
        <strain evidence="14">DP1</strain>
    </source>
</reference>
<dbReference type="CDD" id="cd09599">
    <property type="entry name" value="M1_LTA4H"/>
    <property type="match status" value="1"/>
</dbReference>
<proteinExistence type="inferred from homology"/>
<dbReference type="PANTHER" id="PTHR45726">
    <property type="entry name" value="LEUKOTRIENE A-4 HYDROLASE"/>
    <property type="match status" value="1"/>
</dbReference>
<dbReference type="InterPro" id="IPR001930">
    <property type="entry name" value="Peptidase_M1"/>
</dbReference>
<dbReference type="Gene3D" id="1.25.40.320">
    <property type="entry name" value="Peptidase M1, leukotriene A4 hydrolase/aminopeptidase C-terminal domain"/>
    <property type="match status" value="1"/>
</dbReference>
<dbReference type="InterPro" id="IPR014782">
    <property type="entry name" value="Peptidase_M1_dom"/>
</dbReference>
<sequence>MNMTSRVLLILSSLLLLSGTASAFYDDATFANINEIVTEHFELDIFIDFTRNVFSGTNTLSMRRTADFLDVVTLDVWDLNVSKIIDQNGRDYKFEIDDPNPNLGQRLIITIPEEVSELEVYNFTISYETSPTAEAISWLTPEQTSGKEIPYMFTQSESIFARSLAPFQDTPSIKTTYVVKTTTNPEFVTRVSGNMTYDYTDCTSRYSTFEMNIPVQSYLLAIASGNLVERRIGERTFVITEPEEIEKVENEFAQLEDFLIQAENITIPYEWGEYKLLILPPSFPFGGMENPLLTFASPAIVPGDKSSVDVAIHEIAHSWFGNLVTNNNWTNFWLNEGFTVFLERRAVRNIFGEDYMKVTAKLENQSMYYDMLDYGLDHTFSSLYPIFHGENPDDAFSEIPYEKGFQFLYYLETVIGEENFTEFLRKYLAKFSQESIGTVDFINYFTSFVTETFSENESRDILEEIDFDTWIYAPGLPPVTLDFETEEYNQSIELAQNFLDGTVDKEAALKLYLSFSVNLKGLFISHLIDNIEEVDEDKASYIDNTLHISSEINGEIIYRWLQVAIRSGQLGSPFTSAEEFVSSIGRQKFVMPVYMAMKDIDIAKAKEIFERHRDFYHPLTVTAIEKKLYNEIMISE</sequence>
<feature type="domain" description="Peptidase M1 leukotriene A4 hydrolase/aminopeptidase C-terminal" evidence="13">
    <location>
        <begin position="480"/>
        <end position="628"/>
    </location>
</feature>
<dbReference type="Pfam" id="PF09127">
    <property type="entry name" value="Leuk-A4-hydro_C"/>
    <property type="match status" value="1"/>
</dbReference>
<accession>A0AAD1X702</accession>
<dbReference type="InterPro" id="IPR045357">
    <property type="entry name" value="Aminopeptidase_N-like_N"/>
</dbReference>
<dbReference type="AlphaFoldDB" id="A0AAD1X702"/>
<evidence type="ECO:0000256" key="8">
    <source>
        <dbReference type="ARBA" id="ARBA00023049"/>
    </source>
</evidence>
<evidence type="ECO:0000256" key="3">
    <source>
        <dbReference type="ARBA" id="ARBA00022490"/>
    </source>
</evidence>
<evidence type="ECO:0000256" key="12">
    <source>
        <dbReference type="SAM" id="SignalP"/>
    </source>
</evidence>
<dbReference type="Gene3D" id="2.60.40.1730">
    <property type="entry name" value="tricorn interacting facor f3 domain"/>
    <property type="match status" value="1"/>
</dbReference>
<feature type="chain" id="PRO_5042267453" description="Peptidase M1 leukotriene A4 hydrolase/aminopeptidase C-terminal domain-containing protein" evidence="12">
    <location>
        <begin position="24"/>
        <end position="636"/>
    </location>
</feature>
<comment type="caution">
    <text evidence="14">The sequence shown here is derived from an EMBL/GenBank/DDBJ whole genome shotgun (WGS) entry which is preliminary data.</text>
</comment>
<evidence type="ECO:0000256" key="6">
    <source>
        <dbReference type="ARBA" id="ARBA00022801"/>
    </source>
</evidence>
<keyword evidence="4" id="KW-0645">Protease</keyword>
<dbReference type="Gene3D" id="1.10.390.10">
    <property type="entry name" value="Neutral Protease Domain 2"/>
    <property type="match status" value="1"/>
</dbReference>
<dbReference type="PRINTS" id="PR00756">
    <property type="entry name" value="ALADIPTASE"/>
</dbReference>
<evidence type="ECO:0000256" key="5">
    <source>
        <dbReference type="ARBA" id="ARBA00022723"/>
    </source>
</evidence>
<dbReference type="InterPro" id="IPR027268">
    <property type="entry name" value="Peptidase_M4/M1_CTD_sf"/>
</dbReference>
<dbReference type="InterPro" id="IPR015211">
    <property type="entry name" value="Peptidase_M1_C"/>
</dbReference>
<keyword evidence="7 11" id="KW-0862">Zinc</keyword>
<evidence type="ECO:0000256" key="1">
    <source>
        <dbReference type="ARBA" id="ARBA00004496"/>
    </source>
</evidence>
<dbReference type="SMART" id="SM01263">
    <property type="entry name" value="Leuk-A4-hydro_C"/>
    <property type="match status" value="1"/>
</dbReference>
<keyword evidence="12" id="KW-0732">Signal</keyword>
<evidence type="ECO:0000259" key="13">
    <source>
        <dbReference type="SMART" id="SM01263"/>
    </source>
</evidence>
<dbReference type="GO" id="GO:0005829">
    <property type="term" value="C:cytosol"/>
    <property type="evidence" value="ECO:0007669"/>
    <property type="project" value="TreeGrafter"/>
</dbReference>
<keyword evidence="3" id="KW-0963">Cytoplasm</keyword>
<gene>
    <name evidence="14" type="ORF">ECRASSUSDP1_LOCUS2437</name>
</gene>
<dbReference type="InterPro" id="IPR038502">
    <property type="entry name" value="M1_LTA-4_hydro/amino_C_sf"/>
</dbReference>
<feature type="binding site" evidence="10">
    <location>
        <begin position="586"/>
        <end position="588"/>
    </location>
    <ligand>
        <name>a peptide</name>
        <dbReference type="ChEBI" id="CHEBI:60466"/>
    </ligand>
</feature>
<evidence type="ECO:0000256" key="7">
    <source>
        <dbReference type="ARBA" id="ARBA00022833"/>
    </source>
</evidence>
<protein>
    <recommendedName>
        <fullName evidence="13">Peptidase M1 leukotriene A4 hydrolase/aminopeptidase C-terminal domain-containing protein</fullName>
    </recommendedName>
</protein>
<keyword evidence="15" id="KW-1185">Reference proteome</keyword>
<keyword evidence="6" id="KW-0378">Hydrolase</keyword>
<name>A0AAD1X702_EUPCR</name>
<evidence type="ECO:0000256" key="4">
    <source>
        <dbReference type="ARBA" id="ARBA00022670"/>
    </source>
</evidence>
<dbReference type="InterPro" id="IPR042097">
    <property type="entry name" value="Aminopeptidase_N-like_N_sf"/>
</dbReference>
<feature type="binding site" evidence="11">
    <location>
        <position position="336"/>
    </location>
    <ligand>
        <name>Zn(2+)</name>
        <dbReference type="ChEBI" id="CHEBI:29105"/>
        <note>catalytic</note>
    </ligand>
</feature>
<evidence type="ECO:0000313" key="15">
    <source>
        <dbReference type="Proteomes" id="UP001295684"/>
    </source>
</evidence>
<keyword evidence="5 11" id="KW-0479">Metal-binding</keyword>
<dbReference type="InterPro" id="IPR016024">
    <property type="entry name" value="ARM-type_fold"/>
</dbReference>
<dbReference type="InterPro" id="IPR034015">
    <property type="entry name" value="M1_LTA4H"/>
</dbReference>
<feature type="binding site" evidence="11">
    <location>
        <position position="313"/>
    </location>
    <ligand>
        <name>Zn(2+)</name>
        <dbReference type="ChEBI" id="CHEBI:29105"/>
        <note>catalytic</note>
    </ligand>
</feature>
<dbReference type="Pfam" id="PF01433">
    <property type="entry name" value="Peptidase_M1"/>
    <property type="match status" value="1"/>
</dbReference>
<dbReference type="PANTHER" id="PTHR45726:SF3">
    <property type="entry name" value="LEUKOTRIENE A-4 HYDROLASE"/>
    <property type="match status" value="1"/>
</dbReference>
<evidence type="ECO:0000256" key="11">
    <source>
        <dbReference type="PIRSR" id="PIRSR634015-3"/>
    </source>
</evidence>
<feature type="active site" description="Proton acceptor" evidence="9">
    <location>
        <position position="314"/>
    </location>
</feature>
<comment type="cofactor">
    <cofactor evidence="11">
        <name>Zn(2+)</name>
        <dbReference type="ChEBI" id="CHEBI:29105"/>
    </cofactor>
    <text evidence="11">Binds 1 zinc ion per subunit.</text>
</comment>
<evidence type="ECO:0000313" key="14">
    <source>
        <dbReference type="EMBL" id="CAI2361127.1"/>
    </source>
</evidence>
<dbReference type="SUPFAM" id="SSF63737">
    <property type="entry name" value="Leukotriene A4 hydrolase N-terminal domain"/>
    <property type="match status" value="1"/>
</dbReference>
<evidence type="ECO:0000256" key="9">
    <source>
        <dbReference type="PIRSR" id="PIRSR634015-1"/>
    </source>
</evidence>